<dbReference type="GO" id="GO:0008270">
    <property type="term" value="F:zinc ion binding"/>
    <property type="evidence" value="ECO:0007669"/>
    <property type="project" value="InterPro"/>
</dbReference>
<dbReference type="Pfam" id="PF08797">
    <property type="entry name" value="HIRAN"/>
    <property type="match status" value="1"/>
</dbReference>
<protein>
    <recommendedName>
        <fullName evidence="3">HIRAN domain-containing protein</fullName>
    </recommendedName>
</protein>
<dbReference type="GO" id="GO:0016818">
    <property type="term" value="F:hydrolase activity, acting on acid anhydrides, in phosphorus-containing anhydrides"/>
    <property type="evidence" value="ECO:0007669"/>
    <property type="project" value="InterPro"/>
</dbReference>
<reference evidence="5" key="2">
    <citation type="submission" date="2016-01" db="EMBL/GenBank/DDBJ databases">
        <title>Draft Genome Sequence of Paenibacillus amylolyticus Heshi-A3 that Was Isolated from Fermented Rice Bran with Aging Salted Mackerel, Which Was Named Heshiko as Traditional Fermented Seafood in Japan.</title>
        <authorList>
            <person name="Akuzawa S."/>
            <person name="Nakagawa J."/>
            <person name="Kanekatsu T."/>
            <person name="Kubota E."/>
            <person name="Ohtake R."/>
            <person name="Suzuki T."/>
            <person name="Kanesaki Y."/>
        </authorList>
    </citation>
    <scope>NUCLEOTIDE SEQUENCE [LARGE SCALE GENOMIC DNA]</scope>
    <source>
        <strain evidence="5">Heshi-A3</strain>
    </source>
</reference>
<organism evidence="4 5">
    <name type="scientific">Paenibacillus amylolyticus</name>
    <dbReference type="NCBI Taxonomy" id="1451"/>
    <lineage>
        <taxon>Bacteria</taxon>
        <taxon>Bacillati</taxon>
        <taxon>Bacillota</taxon>
        <taxon>Bacilli</taxon>
        <taxon>Bacillales</taxon>
        <taxon>Paenibacillaceae</taxon>
        <taxon>Paenibacillus</taxon>
    </lineage>
</organism>
<dbReference type="GO" id="GO:0003676">
    <property type="term" value="F:nucleic acid binding"/>
    <property type="evidence" value="ECO:0007669"/>
    <property type="project" value="InterPro"/>
</dbReference>
<name>A0A117I299_PAEAM</name>
<comment type="caution">
    <text evidence="4">The sequence shown here is derived from an EMBL/GenBank/DDBJ whole genome shotgun (WGS) entry which is preliminary data.</text>
</comment>
<dbReference type="AlphaFoldDB" id="A0A117I299"/>
<keyword evidence="1" id="KW-0479">Metal-binding</keyword>
<evidence type="ECO:0000256" key="1">
    <source>
        <dbReference type="ARBA" id="ARBA00022723"/>
    </source>
</evidence>
<accession>A0A117I299</accession>
<gene>
    <name evidence="4" type="ORF">PAHA3_3572</name>
</gene>
<dbReference type="EMBL" id="BCNV01000001">
    <property type="protein sequence ID" value="GAS83494.1"/>
    <property type="molecule type" value="Genomic_DNA"/>
</dbReference>
<sequence length="120" mass="13696">MNTKLFAAMYGMEYFHGVQALHVGDTVYLVKDPDNRLDRQAIKVVIPPIGAVGYIVNDPLVVPHGCWTGTAFYDVFHQLTCAKVRFMMRDMVIMELIEMSHIPVPQMDSFFTGWQSREKA</sequence>
<evidence type="ECO:0000313" key="4">
    <source>
        <dbReference type="EMBL" id="GAS83494.1"/>
    </source>
</evidence>
<keyword evidence="2" id="KW-0378">Hydrolase</keyword>
<proteinExistence type="predicted"/>
<dbReference type="Gene3D" id="3.30.70.2330">
    <property type="match status" value="1"/>
</dbReference>
<evidence type="ECO:0000256" key="2">
    <source>
        <dbReference type="ARBA" id="ARBA00022801"/>
    </source>
</evidence>
<evidence type="ECO:0000259" key="3">
    <source>
        <dbReference type="Pfam" id="PF08797"/>
    </source>
</evidence>
<dbReference type="InterPro" id="IPR014905">
    <property type="entry name" value="HIRAN"/>
</dbReference>
<reference evidence="4 5" key="1">
    <citation type="journal article" date="2016" name="Genome Announc.">
        <title>Draft Genome Sequence of Paenibacillus amylolyticus Heshi-A3, Isolated from Fermented Rice Bran in a Japanese Fermented Seafood Dish.</title>
        <authorList>
            <person name="Akuzawa S."/>
            <person name="Nagaoka J."/>
            <person name="Kanekatsu M."/>
            <person name="Kubota E."/>
            <person name="Ohtake R."/>
            <person name="Suzuki T."/>
            <person name="Kanesaki Y."/>
        </authorList>
    </citation>
    <scope>NUCLEOTIDE SEQUENCE [LARGE SCALE GENOMIC DNA]</scope>
    <source>
        <strain evidence="4 5">Heshi-A3</strain>
    </source>
</reference>
<feature type="domain" description="HIRAN" evidence="3">
    <location>
        <begin position="6"/>
        <end position="55"/>
    </location>
</feature>
<dbReference type="Proteomes" id="UP000069697">
    <property type="component" value="Unassembled WGS sequence"/>
</dbReference>
<evidence type="ECO:0000313" key="5">
    <source>
        <dbReference type="Proteomes" id="UP000069697"/>
    </source>
</evidence>
<dbReference type="RefSeq" id="WP_062835828.1">
    <property type="nucleotide sequence ID" value="NZ_BCNV01000001.1"/>
</dbReference>